<evidence type="ECO:0000313" key="6">
    <source>
        <dbReference type="EMBL" id="GMQ30247.1"/>
    </source>
</evidence>
<dbReference type="PRINTS" id="PR01021">
    <property type="entry name" value="OMPADOMAIN"/>
</dbReference>
<gene>
    <name evidence="6" type="ORF">Aconfl_28900</name>
</gene>
<reference evidence="6 7" key="1">
    <citation type="submission" date="2023-08" db="EMBL/GenBank/DDBJ databases">
        <title>Draft genome sequence of Algoriphagus confluentis.</title>
        <authorList>
            <person name="Takatani N."/>
            <person name="Hosokawa M."/>
            <person name="Sawabe T."/>
        </authorList>
    </citation>
    <scope>NUCLEOTIDE SEQUENCE [LARGE SCALE GENOMIC DNA]</scope>
    <source>
        <strain evidence="6 7">NBRC 111222</strain>
    </source>
</reference>
<dbReference type="Proteomes" id="UP001338309">
    <property type="component" value="Unassembled WGS sequence"/>
</dbReference>
<name>A0ABQ6PU21_9BACT</name>
<evidence type="ECO:0000256" key="1">
    <source>
        <dbReference type="ARBA" id="ARBA00004442"/>
    </source>
</evidence>
<protein>
    <recommendedName>
        <fullName evidence="5">OmpA-like domain-containing protein</fullName>
    </recommendedName>
</protein>
<organism evidence="6 7">
    <name type="scientific">Algoriphagus confluentis</name>
    <dbReference type="NCBI Taxonomy" id="1697556"/>
    <lineage>
        <taxon>Bacteria</taxon>
        <taxon>Pseudomonadati</taxon>
        <taxon>Bacteroidota</taxon>
        <taxon>Cytophagia</taxon>
        <taxon>Cytophagales</taxon>
        <taxon>Cyclobacteriaceae</taxon>
        <taxon>Algoriphagus</taxon>
    </lineage>
</organism>
<dbReference type="InterPro" id="IPR006664">
    <property type="entry name" value="OMP_bac"/>
</dbReference>
<dbReference type="InterPro" id="IPR050330">
    <property type="entry name" value="Bact_OuterMem_StrucFunc"/>
</dbReference>
<proteinExistence type="predicted"/>
<dbReference type="InterPro" id="IPR036737">
    <property type="entry name" value="OmpA-like_sf"/>
</dbReference>
<keyword evidence="3" id="KW-0998">Cell outer membrane</keyword>
<evidence type="ECO:0000256" key="2">
    <source>
        <dbReference type="ARBA" id="ARBA00023136"/>
    </source>
</evidence>
<dbReference type="PANTHER" id="PTHR30329">
    <property type="entry name" value="STATOR ELEMENT OF FLAGELLAR MOTOR COMPLEX"/>
    <property type="match status" value="1"/>
</dbReference>
<dbReference type="PROSITE" id="PS51123">
    <property type="entry name" value="OMPA_2"/>
    <property type="match status" value="1"/>
</dbReference>
<evidence type="ECO:0000256" key="3">
    <source>
        <dbReference type="ARBA" id="ARBA00023237"/>
    </source>
</evidence>
<dbReference type="PANTHER" id="PTHR30329:SF21">
    <property type="entry name" value="LIPOPROTEIN YIAD-RELATED"/>
    <property type="match status" value="1"/>
</dbReference>
<sequence>MKKLLFTLYALNYGAFFVFGQNSLPCAEKESFSPLPNHELVGCEDREFDSFTIYTQDAQGNRNPETKEGQKIVTQYRWKGNWDERPAKAMIFKNYQNAVEKLGGQLLYSGSAAYFFFERSGDKYWMEVNSDGSGDYQVTVVREEAMKQYVTWTAKEIQKAMTENGQVAFYGILFDTDQATLKPESEETLKEIAIYLRAYPQVKVYLVGHTDNTGTAAHNLSLSKKRAEAATQSLIQNHGVSEGQITPEGVGELSPIASNLSEEGKAKNRRVVMVLRL</sequence>
<evidence type="ECO:0000259" key="5">
    <source>
        <dbReference type="PROSITE" id="PS51123"/>
    </source>
</evidence>
<comment type="subcellular location">
    <subcellularLocation>
        <location evidence="1">Cell outer membrane</location>
    </subcellularLocation>
</comment>
<evidence type="ECO:0000313" key="7">
    <source>
        <dbReference type="Proteomes" id="UP001338309"/>
    </source>
</evidence>
<dbReference type="CDD" id="cd07185">
    <property type="entry name" value="OmpA_C-like"/>
    <property type="match status" value="1"/>
</dbReference>
<comment type="caution">
    <text evidence="6">The sequence shown here is derived from an EMBL/GenBank/DDBJ whole genome shotgun (WGS) entry which is preliminary data.</text>
</comment>
<dbReference type="SUPFAM" id="SSF103088">
    <property type="entry name" value="OmpA-like"/>
    <property type="match status" value="1"/>
</dbReference>
<dbReference type="RefSeq" id="WP_338224953.1">
    <property type="nucleotide sequence ID" value="NZ_BTPD01000009.1"/>
</dbReference>
<dbReference type="Gene3D" id="3.30.1330.60">
    <property type="entry name" value="OmpA-like domain"/>
    <property type="match status" value="1"/>
</dbReference>
<dbReference type="InterPro" id="IPR006665">
    <property type="entry name" value="OmpA-like"/>
</dbReference>
<dbReference type="EMBL" id="BTPD01000009">
    <property type="protein sequence ID" value="GMQ30247.1"/>
    <property type="molecule type" value="Genomic_DNA"/>
</dbReference>
<accession>A0ABQ6PU21</accession>
<feature type="domain" description="OmpA-like" evidence="5">
    <location>
        <begin position="161"/>
        <end position="277"/>
    </location>
</feature>
<keyword evidence="7" id="KW-1185">Reference proteome</keyword>
<evidence type="ECO:0000256" key="4">
    <source>
        <dbReference type="PROSITE-ProRule" id="PRU00473"/>
    </source>
</evidence>
<dbReference type="Pfam" id="PF00691">
    <property type="entry name" value="OmpA"/>
    <property type="match status" value="1"/>
</dbReference>
<keyword evidence="2 4" id="KW-0472">Membrane</keyword>